<proteinExistence type="predicted"/>
<accession>A0A2M9YK86</accession>
<evidence type="ECO:0000313" key="1">
    <source>
        <dbReference type="EMBL" id="PJZ51949.1"/>
    </source>
</evidence>
<evidence type="ECO:0000313" key="2">
    <source>
        <dbReference type="EMBL" id="PJZ60418.1"/>
    </source>
</evidence>
<dbReference type="EMBL" id="NPDV01000017">
    <property type="protein sequence ID" value="PJZ51949.1"/>
    <property type="molecule type" value="Genomic_DNA"/>
</dbReference>
<reference evidence="3 4" key="1">
    <citation type="submission" date="2017-07" db="EMBL/GenBank/DDBJ databases">
        <title>Leptospira spp. isolated from tropical soils.</title>
        <authorList>
            <person name="Thibeaux R."/>
            <person name="Iraola G."/>
            <person name="Ferres I."/>
            <person name="Bierque E."/>
            <person name="Girault D."/>
            <person name="Soupe-Gilbert M.-E."/>
            <person name="Picardeau M."/>
            <person name="Goarant C."/>
        </authorList>
    </citation>
    <scope>NUCLEOTIDE SEQUENCE [LARGE SCALE GENOMIC DNA]</scope>
    <source>
        <strain evidence="1 4">FH2-B-C1</strain>
        <strain evidence="2 3">FH2-B-D1</strain>
    </source>
</reference>
<protein>
    <submittedName>
        <fullName evidence="1">Uncharacterized protein</fullName>
    </submittedName>
</protein>
<keyword evidence="3" id="KW-1185">Reference proteome</keyword>
<gene>
    <name evidence="2" type="ORF">CH376_18650</name>
    <name evidence="1" type="ORF">CH380_17050</name>
</gene>
<name>A0A2M9YK86_9LEPT</name>
<dbReference type="EMBL" id="NPDU01000063">
    <property type="protein sequence ID" value="PJZ60418.1"/>
    <property type="molecule type" value="Genomic_DNA"/>
</dbReference>
<organism evidence="1 4">
    <name type="scientific">Leptospira adleri</name>
    <dbReference type="NCBI Taxonomy" id="2023186"/>
    <lineage>
        <taxon>Bacteria</taxon>
        <taxon>Pseudomonadati</taxon>
        <taxon>Spirochaetota</taxon>
        <taxon>Spirochaetia</taxon>
        <taxon>Leptospirales</taxon>
        <taxon>Leptospiraceae</taxon>
        <taxon>Leptospira</taxon>
    </lineage>
</organism>
<dbReference type="AlphaFoldDB" id="A0A2M9YK86"/>
<sequence length="69" mass="8413">MVYFFRILEFGSMSPFGSKLRRERTSNGVIRFGQNASPKRERVSQRRFLNSYPRFRILEFELIPFQSWF</sequence>
<comment type="caution">
    <text evidence="1">The sequence shown here is derived from an EMBL/GenBank/DDBJ whole genome shotgun (WGS) entry which is preliminary data.</text>
</comment>
<evidence type="ECO:0000313" key="3">
    <source>
        <dbReference type="Proteomes" id="UP000232149"/>
    </source>
</evidence>
<dbReference type="Proteomes" id="UP000232188">
    <property type="component" value="Unassembled WGS sequence"/>
</dbReference>
<evidence type="ECO:0000313" key="4">
    <source>
        <dbReference type="Proteomes" id="UP000232188"/>
    </source>
</evidence>
<dbReference type="Proteomes" id="UP000232149">
    <property type="component" value="Unassembled WGS sequence"/>
</dbReference>